<proteinExistence type="predicted"/>
<reference evidence="2" key="1">
    <citation type="submission" date="2020-05" db="EMBL/GenBank/DDBJ databases">
        <title>Classification of alakaliphilic streptomycetes isolated from an alkaline soil next to Lonar Crater, India and a proposal for the recognition of Streptomyces alkaliterrae sp. nov.</title>
        <authorList>
            <person name="Golinska P."/>
        </authorList>
    </citation>
    <scope>NUCLEOTIDE SEQUENCE [LARGE SCALE GENOMIC DNA]</scope>
    <source>
        <strain evidence="2">OF3</strain>
    </source>
</reference>
<comment type="caution">
    <text evidence="1">The sequence shown here is derived from an EMBL/GenBank/DDBJ whole genome shotgun (WGS) entry which is preliminary data.</text>
</comment>
<dbReference type="EMBL" id="JABJWZ010000725">
    <property type="protein sequence ID" value="MBB1257204.1"/>
    <property type="molecule type" value="Genomic_DNA"/>
</dbReference>
<gene>
    <name evidence="1" type="ORF">H3146_28315</name>
</gene>
<name>A0A7W3WRM9_9ACTN</name>
<evidence type="ECO:0000313" key="2">
    <source>
        <dbReference type="Proteomes" id="UP000525686"/>
    </source>
</evidence>
<dbReference type="Gene3D" id="3.90.226.10">
    <property type="entry name" value="2-enoyl-CoA Hydratase, Chain A, domain 1"/>
    <property type="match status" value="1"/>
</dbReference>
<protein>
    <submittedName>
        <fullName evidence="1">Signal peptide peptidase SppA</fullName>
    </submittedName>
</protein>
<organism evidence="1 2">
    <name type="scientific">Streptomyces alkaliterrae</name>
    <dbReference type="NCBI Taxonomy" id="2213162"/>
    <lineage>
        <taxon>Bacteria</taxon>
        <taxon>Bacillati</taxon>
        <taxon>Actinomycetota</taxon>
        <taxon>Actinomycetes</taxon>
        <taxon>Kitasatosporales</taxon>
        <taxon>Streptomycetaceae</taxon>
        <taxon>Streptomyces</taxon>
    </lineage>
</organism>
<sequence>MNFTRRLILNLVFFGLLFLLLVMFVIAAGMGAGASKSLQDRTTLVIAPEGRLVEQFSADPVSRALAKAVGDNGAEEIQLRDLLRVIESAKEDKKIERVVLELDKL</sequence>
<feature type="non-terminal residue" evidence="1">
    <location>
        <position position="105"/>
    </location>
</feature>
<evidence type="ECO:0000313" key="1">
    <source>
        <dbReference type="EMBL" id="MBB1257204.1"/>
    </source>
</evidence>
<dbReference type="AlphaFoldDB" id="A0A7W3WRM9"/>
<accession>A0A7W3WRM9</accession>
<dbReference type="Proteomes" id="UP000525686">
    <property type="component" value="Unassembled WGS sequence"/>
</dbReference>